<gene>
    <name evidence="12" type="primary">Acc1-L2</name>
    <name evidence="12" type="ORF">Hamer_G007961</name>
</gene>
<evidence type="ECO:0000256" key="5">
    <source>
        <dbReference type="ARBA" id="ARBA00023136"/>
    </source>
</evidence>
<proteinExistence type="predicted"/>
<evidence type="ECO:0000313" key="13">
    <source>
        <dbReference type="Proteomes" id="UP000747542"/>
    </source>
</evidence>
<dbReference type="GO" id="GO:0005230">
    <property type="term" value="F:extracellular ligand-gated monoatomic ion channel activity"/>
    <property type="evidence" value="ECO:0007669"/>
    <property type="project" value="InterPro"/>
</dbReference>
<feature type="transmembrane region" description="Helical" evidence="9">
    <location>
        <begin position="720"/>
        <end position="739"/>
    </location>
</feature>
<keyword evidence="3 9" id="KW-0812">Transmembrane</keyword>
<dbReference type="Pfam" id="PF02931">
    <property type="entry name" value="Neur_chan_LBD"/>
    <property type="match status" value="1"/>
</dbReference>
<dbReference type="InterPro" id="IPR009057">
    <property type="entry name" value="Homeodomain-like_sf"/>
</dbReference>
<feature type="non-terminal residue" evidence="12">
    <location>
        <position position="994"/>
    </location>
</feature>
<dbReference type="SUPFAM" id="SSF56436">
    <property type="entry name" value="C-type lectin-like"/>
    <property type="match status" value="1"/>
</dbReference>
<evidence type="ECO:0000256" key="4">
    <source>
        <dbReference type="ARBA" id="ARBA00022989"/>
    </source>
</evidence>
<dbReference type="PANTHER" id="PTHR18945">
    <property type="entry name" value="NEUROTRANSMITTER GATED ION CHANNEL"/>
    <property type="match status" value="1"/>
</dbReference>
<dbReference type="CDD" id="cd00037">
    <property type="entry name" value="CLECT"/>
    <property type="match status" value="1"/>
</dbReference>
<keyword evidence="13" id="KW-1185">Reference proteome</keyword>
<dbReference type="InterPro" id="IPR038050">
    <property type="entry name" value="Neuro_actylchol_rec"/>
</dbReference>
<protein>
    <submittedName>
        <fullName evidence="12">Acetylcholine-gated chloride channel subunit acc-1-like 2</fullName>
    </submittedName>
</protein>
<dbReference type="SUPFAM" id="SSF46689">
    <property type="entry name" value="Homeodomain-like"/>
    <property type="match status" value="1"/>
</dbReference>
<dbReference type="PROSITE" id="PS00236">
    <property type="entry name" value="NEUROTR_ION_CHANNEL"/>
    <property type="match status" value="1"/>
</dbReference>
<dbReference type="AlphaFoldDB" id="A0A8J5MT51"/>
<dbReference type="SUPFAM" id="SSF57424">
    <property type="entry name" value="LDL receptor-like module"/>
    <property type="match status" value="1"/>
</dbReference>
<dbReference type="Pfam" id="PF02932">
    <property type="entry name" value="Neur_chan_memb"/>
    <property type="match status" value="1"/>
</dbReference>
<feature type="region of interest" description="Disordered" evidence="8">
    <location>
        <begin position="884"/>
        <end position="909"/>
    </location>
</feature>
<feature type="disulfide bond" evidence="7">
    <location>
        <begin position="435"/>
        <end position="447"/>
    </location>
</feature>
<evidence type="ECO:0000259" key="11">
    <source>
        <dbReference type="Pfam" id="PF02932"/>
    </source>
</evidence>
<dbReference type="InterPro" id="IPR023415">
    <property type="entry name" value="LDLR_class-A_CS"/>
</dbReference>
<organism evidence="12 13">
    <name type="scientific">Homarus americanus</name>
    <name type="common">American lobster</name>
    <dbReference type="NCBI Taxonomy" id="6706"/>
    <lineage>
        <taxon>Eukaryota</taxon>
        <taxon>Metazoa</taxon>
        <taxon>Ecdysozoa</taxon>
        <taxon>Arthropoda</taxon>
        <taxon>Crustacea</taxon>
        <taxon>Multicrustacea</taxon>
        <taxon>Malacostraca</taxon>
        <taxon>Eumalacostraca</taxon>
        <taxon>Eucarida</taxon>
        <taxon>Decapoda</taxon>
        <taxon>Pleocyemata</taxon>
        <taxon>Astacidea</taxon>
        <taxon>Nephropoidea</taxon>
        <taxon>Nephropidae</taxon>
        <taxon>Homarus</taxon>
    </lineage>
</organism>
<dbReference type="Pfam" id="PF00057">
    <property type="entry name" value="Ldl_recept_a"/>
    <property type="match status" value="1"/>
</dbReference>
<dbReference type="InterPro" id="IPR016187">
    <property type="entry name" value="CTDL_fold"/>
</dbReference>
<evidence type="ECO:0000256" key="7">
    <source>
        <dbReference type="PROSITE-ProRule" id="PRU00124"/>
    </source>
</evidence>
<feature type="disulfide bond" evidence="7">
    <location>
        <begin position="442"/>
        <end position="460"/>
    </location>
</feature>
<dbReference type="PROSITE" id="PS01209">
    <property type="entry name" value="LDLRA_1"/>
    <property type="match status" value="1"/>
</dbReference>
<dbReference type="InterPro" id="IPR006202">
    <property type="entry name" value="Neur_chan_lig-bd"/>
</dbReference>
<sequence>MEMASNDSFLDSGENAFPELSQWTLCVRVRLFHLTRLNTILSYTTGEHYQEIMLGFDWPQSNLRLECCKYEGFMEMAVPLRLYTWHQLCLSADMAKDVQYMIFDGQVHQQLIRRPGVTREKLYRVRGGGRFYLGNNYNPASELMVIETFHGDLADFKFYDVALSVENLKAFAACQPMNDLPTPLYEFDVNMTNLMPNGDINIYQMDLGDICTKTPDLNMIIPEKINFDTSLTMCGFFTGGIIVPNNDEESVAIYDKYDDFNNYCADSWGTSFWLGLRANLTSRWWTKVSNGKPLTWADFATGWKYPTEEYRCMAFGSINFKYKWCASPCDILQCPICNFTSIPQLHLRGLCELSQFDRYYYPYDYYNKKPVLEGLFLSRMTWINDTWVIKSRLENEVEARMSSRNADDYPFGLHTWNVQGDTCTQEQVQLLLTSCEPSDFTCSDGSCIKKIKRCDQEVDCPDNTDELNCDVIKIPEGYSAQLAPPAVDSPQLSLHISLDITSIRDFNILGFMVAVDIIQSIKWKDARLILRNLRQGDFPNEAKSFDKLWLPDILVKDGTYSPTDLQIRRVRMLVRRDANSLPDDDSNYSEDELYRGMNNTVKLEQQYTVSAMCQFLLHAYPFDSQKCSIVYSIPDQSVGKILLLQEEVKFTGERRLLEYELVNETLTAHGNMSAAVQLRLVFQNQYGYYIGNAVVPSLLMATICYLTFFFDLDDFTDRIMVSLTSLLVLAALFTQTSQSIPKTAYLKLIDIWYVTLIIADFLIIVMLVVIENHRLHESITGDSSSRVFHNTHKITPVESAGHLTPAKDFDDKKNGSSTARKMNTISKNMKQRRLFSQTSYAERTGIVWMWVNGLSARAIAQKTGTSVTTVCRWTKRWKTEGNVNTKHHTRATQKKNNLPKSKNTVGYQTPRISLDTPRRLQFYSASAVASFPLMERETYYFPTSYSDRCRLCKMYQYIPPKLLHLDFRTDFKNYADLQYKNNACYIRTEFVNNP</sequence>
<evidence type="ECO:0000256" key="2">
    <source>
        <dbReference type="ARBA" id="ARBA00004141"/>
    </source>
</evidence>
<dbReference type="SUPFAM" id="SSF90112">
    <property type="entry name" value="Neurotransmitter-gated ion-channel transmembrane pore"/>
    <property type="match status" value="1"/>
</dbReference>
<dbReference type="InterPro" id="IPR013320">
    <property type="entry name" value="ConA-like_dom_sf"/>
</dbReference>
<evidence type="ECO:0000256" key="1">
    <source>
        <dbReference type="ARBA" id="ARBA00004123"/>
    </source>
</evidence>
<name>A0A8J5MT51_HOMAM</name>
<evidence type="ECO:0000256" key="8">
    <source>
        <dbReference type="SAM" id="MobiDB-lite"/>
    </source>
</evidence>
<feature type="transmembrane region" description="Helical" evidence="9">
    <location>
        <begin position="686"/>
        <end position="708"/>
    </location>
</feature>
<dbReference type="InterPro" id="IPR006201">
    <property type="entry name" value="Neur_channel"/>
</dbReference>
<feature type="domain" description="Neurotransmitter-gated ion-channel ligand-binding" evidence="10">
    <location>
        <begin position="475"/>
        <end position="634"/>
    </location>
</feature>
<dbReference type="InterPro" id="IPR036388">
    <property type="entry name" value="WH-like_DNA-bd_sf"/>
</dbReference>
<reference evidence="12" key="1">
    <citation type="journal article" date="2021" name="Sci. Adv.">
        <title>The American lobster genome reveals insights on longevity, neural, and immune adaptations.</title>
        <authorList>
            <person name="Polinski J.M."/>
            <person name="Zimin A.V."/>
            <person name="Clark K.F."/>
            <person name="Kohn A.B."/>
            <person name="Sadowski N."/>
            <person name="Timp W."/>
            <person name="Ptitsyn A."/>
            <person name="Khanna P."/>
            <person name="Romanova D.Y."/>
            <person name="Williams P."/>
            <person name="Greenwood S.J."/>
            <person name="Moroz L.L."/>
            <person name="Walt D.R."/>
            <person name="Bodnar A.G."/>
        </authorList>
    </citation>
    <scope>NUCLEOTIDE SEQUENCE</scope>
    <source>
        <strain evidence="12">GMGI-L3</strain>
    </source>
</reference>
<dbReference type="SUPFAM" id="SSF49899">
    <property type="entry name" value="Concanavalin A-like lectins/glucanases"/>
    <property type="match status" value="1"/>
</dbReference>
<comment type="subcellular location">
    <subcellularLocation>
        <location evidence="2">Membrane</location>
        <topology evidence="2">Multi-pass membrane protein</topology>
    </subcellularLocation>
    <subcellularLocation>
        <location evidence="1">Nucleus</location>
    </subcellularLocation>
</comment>
<comment type="caution">
    <text evidence="12">The sequence shown here is derived from an EMBL/GenBank/DDBJ whole genome shotgun (WGS) entry which is preliminary data.</text>
</comment>
<dbReference type="EMBL" id="JAHLQT010027705">
    <property type="protein sequence ID" value="KAG7162426.1"/>
    <property type="molecule type" value="Genomic_DNA"/>
</dbReference>
<dbReference type="InterPro" id="IPR018000">
    <property type="entry name" value="Neurotransmitter_ion_chnl_CS"/>
</dbReference>
<keyword evidence="4 9" id="KW-1133">Transmembrane helix</keyword>
<dbReference type="Pfam" id="PF13384">
    <property type="entry name" value="HTH_23"/>
    <property type="match status" value="1"/>
</dbReference>
<dbReference type="InterPro" id="IPR002172">
    <property type="entry name" value="LDrepeatLR_classA_rpt"/>
</dbReference>
<dbReference type="CDD" id="cd00112">
    <property type="entry name" value="LDLa"/>
    <property type="match status" value="1"/>
</dbReference>
<dbReference type="GO" id="GO:0016020">
    <property type="term" value="C:membrane"/>
    <property type="evidence" value="ECO:0007669"/>
    <property type="project" value="UniProtKB-SubCell"/>
</dbReference>
<dbReference type="Gene3D" id="1.10.10.10">
    <property type="entry name" value="Winged helix-like DNA-binding domain superfamily/Winged helix DNA-binding domain"/>
    <property type="match status" value="1"/>
</dbReference>
<dbReference type="GO" id="GO:0005634">
    <property type="term" value="C:nucleus"/>
    <property type="evidence" value="ECO:0007669"/>
    <property type="project" value="UniProtKB-SubCell"/>
</dbReference>
<evidence type="ECO:0000259" key="10">
    <source>
        <dbReference type="Pfam" id="PF02931"/>
    </source>
</evidence>
<dbReference type="PROSITE" id="PS50068">
    <property type="entry name" value="LDLRA_2"/>
    <property type="match status" value="1"/>
</dbReference>
<feature type="compositionally biased region" description="Polar residues" evidence="8">
    <location>
        <begin position="894"/>
        <end position="909"/>
    </location>
</feature>
<dbReference type="Gene3D" id="2.60.120.200">
    <property type="match status" value="1"/>
</dbReference>
<dbReference type="Gene3D" id="3.10.100.10">
    <property type="entry name" value="Mannose-Binding Protein A, subunit A"/>
    <property type="match status" value="1"/>
</dbReference>
<feature type="transmembrane region" description="Helical" evidence="9">
    <location>
        <begin position="751"/>
        <end position="770"/>
    </location>
</feature>
<dbReference type="Gene3D" id="4.10.400.10">
    <property type="entry name" value="Low-density Lipoprotein Receptor"/>
    <property type="match status" value="1"/>
</dbReference>
<dbReference type="InterPro" id="IPR036055">
    <property type="entry name" value="LDL_receptor-like_sf"/>
</dbReference>
<keyword evidence="6 7" id="KW-1015">Disulfide bond</keyword>
<dbReference type="SMART" id="SM00192">
    <property type="entry name" value="LDLa"/>
    <property type="match status" value="1"/>
</dbReference>
<dbReference type="InterPro" id="IPR006029">
    <property type="entry name" value="Neurotrans-gated_channel_TM"/>
</dbReference>
<accession>A0A8J5MT51</accession>
<evidence type="ECO:0000256" key="9">
    <source>
        <dbReference type="SAM" id="Phobius"/>
    </source>
</evidence>
<evidence type="ECO:0000256" key="3">
    <source>
        <dbReference type="ARBA" id="ARBA00022692"/>
    </source>
</evidence>
<dbReference type="InterPro" id="IPR036734">
    <property type="entry name" value="Neur_chan_lig-bd_sf"/>
</dbReference>
<feature type="disulfide bond" evidence="7">
    <location>
        <begin position="454"/>
        <end position="469"/>
    </location>
</feature>
<dbReference type="SUPFAM" id="SSF63712">
    <property type="entry name" value="Nicotinic receptor ligand binding domain-like"/>
    <property type="match status" value="1"/>
</dbReference>
<feature type="domain" description="Neurotransmitter-gated ion-channel transmembrane" evidence="11">
    <location>
        <begin position="694"/>
        <end position="831"/>
    </location>
</feature>
<dbReference type="GO" id="GO:0004888">
    <property type="term" value="F:transmembrane signaling receptor activity"/>
    <property type="evidence" value="ECO:0007669"/>
    <property type="project" value="InterPro"/>
</dbReference>
<dbReference type="Gene3D" id="1.20.58.390">
    <property type="entry name" value="Neurotransmitter-gated ion-channel transmembrane domain"/>
    <property type="match status" value="1"/>
</dbReference>
<dbReference type="InterPro" id="IPR016186">
    <property type="entry name" value="C-type_lectin-like/link_sf"/>
</dbReference>
<evidence type="ECO:0000313" key="12">
    <source>
        <dbReference type="EMBL" id="KAG7162426.1"/>
    </source>
</evidence>
<keyword evidence="5 9" id="KW-0472">Membrane</keyword>
<dbReference type="Gene3D" id="2.70.170.10">
    <property type="entry name" value="Neurotransmitter-gated ion-channel ligand-binding domain"/>
    <property type="match status" value="1"/>
</dbReference>
<dbReference type="Proteomes" id="UP000747542">
    <property type="component" value="Unassembled WGS sequence"/>
</dbReference>
<evidence type="ECO:0000256" key="6">
    <source>
        <dbReference type="ARBA" id="ARBA00023157"/>
    </source>
</evidence>
<dbReference type="InterPro" id="IPR036719">
    <property type="entry name" value="Neuro-gated_channel_TM_sf"/>
</dbReference>